<dbReference type="HOGENOM" id="CLU_1910883_0_0_1"/>
<dbReference type="eggNOG" id="ENOG502SY44">
    <property type="taxonomic scope" value="Eukaryota"/>
</dbReference>
<feature type="coiled-coil region" evidence="1">
    <location>
        <begin position="61"/>
        <end position="88"/>
    </location>
</feature>
<feature type="signal peptide" evidence="2">
    <location>
        <begin position="1"/>
        <end position="19"/>
    </location>
</feature>
<dbReference type="PaxDb" id="35128-Thaps22198"/>
<organism evidence="3 4">
    <name type="scientific">Thalassiosira pseudonana</name>
    <name type="common">Marine diatom</name>
    <name type="synonym">Cyclotella nana</name>
    <dbReference type="NCBI Taxonomy" id="35128"/>
    <lineage>
        <taxon>Eukaryota</taxon>
        <taxon>Sar</taxon>
        <taxon>Stramenopiles</taxon>
        <taxon>Ochrophyta</taxon>
        <taxon>Bacillariophyta</taxon>
        <taxon>Coscinodiscophyceae</taxon>
        <taxon>Thalassiosirophycidae</taxon>
        <taxon>Thalassiosirales</taxon>
        <taxon>Thalassiosiraceae</taxon>
        <taxon>Thalassiosira</taxon>
    </lineage>
</organism>
<dbReference type="GeneID" id="7453320"/>
<evidence type="ECO:0000256" key="2">
    <source>
        <dbReference type="SAM" id="SignalP"/>
    </source>
</evidence>
<gene>
    <name evidence="3" type="ORF">THAPSDRAFT_22198</name>
</gene>
<dbReference type="RefSeq" id="XP_002289266.1">
    <property type="nucleotide sequence ID" value="XM_002289230.1"/>
</dbReference>
<evidence type="ECO:0000313" key="4">
    <source>
        <dbReference type="Proteomes" id="UP000001449"/>
    </source>
</evidence>
<keyword evidence="4" id="KW-1185">Reference proteome</keyword>
<reference evidence="3 4" key="1">
    <citation type="journal article" date="2004" name="Science">
        <title>The genome of the diatom Thalassiosira pseudonana: ecology, evolution, and metabolism.</title>
        <authorList>
            <person name="Armbrust E.V."/>
            <person name="Berges J.A."/>
            <person name="Bowler C."/>
            <person name="Green B.R."/>
            <person name="Martinez D."/>
            <person name="Putnam N.H."/>
            <person name="Zhou S."/>
            <person name="Allen A.E."/>
            <person name="Apt K.E."/>
            <person name="Bechner M."/>
            <person name="Brzezinski M.A."/>
            <person name="Chaal B.K."/>
            <person name="Chiovitti A."/>
            <person name="Davis A.K."/>
            <person name="Demarest M.S."/>
            <person name="Detter J.C."/>
            <person name="Glavina T."/>
            <person name="Goodstein D."/>
            <person name="Hadi M.Z."/>
            <person name="Hellsten U."/>
            <person name="Hildebrand M."/>
            <person name="Jenkins B.D."/>
            <person name="Jurka J."/>
            <person name="Kapitonov V.V."/>
            <person name="Kroger N."/>
            <person name="Lau W.W."/>
            <person name="Lane T.W."/>
            <person name="Larimer F.W."/>
            <person name="Lippmeier J.C."/>
            <person name="Lucas S."/>
            <person name="Medina M."/>
            <person name="Montsant A."/>
            <person name="Obornik M."/>
            <person name="Parker M.S."/>
            <person name="Palenik B."/>
            <person name="Pazour G.J."/>
            <person name="Richardson P.M."/>
            <person name="Rynearson T.A."/>
            <person name="Saito M.A."/>
            <person name="Schwartz D.C."/>
            <person name="Thamatrakoln K."/>
            <person name="Valentin K."/>
            <person name="Vardi A."/>
            <person name="Wilkerson F.P."/>
            <person name="Rokhsar D.S."/>
        </authorList>
    </citation>
    <scope>NUCLEOTIDE SEQUENCE [LARGE SCALE GENOMIC DNA]</scope>
    <source>
        <strain evidence="3 4">CCMP1335</strain>
    </source>
</reference>
<accession>B8BZ08</accession>
<feature type="chain" id="PRO_5002869485" evidence="2">
    <location>
        <begin position="20"/>
        <end position="133"/>
    </location>
</feature>
<sequence>MNSYALVLLAIIGIGHTFAFQVVVGASSRNPSPTNGFSTLLKSVEFNPIDEMCIENVAEFCLHESCDLEEYQALINQLEEQKDHFIRHTANVESLLARLKNSNHPENDPEEVKDRIASIKGTLASSSVNDINR</sequence>
<protein>
    <submittedName>
        <fullName evidence="3">Uncharacterized protein</fullName>
    </submittedName>
</protein>
<proteinExistence type="predicted"/>
<keyword evidence="1" id="KW-0175">Coiled coil</keyword>
<evidence type="ECO:0000256" key="1">
    <source>
        <dbReference type="SAM" id="Coils"/>
    </source>
</evidence>
<name>B8BZ08_THAPS</name>
<dbReference type="Proteomes" id="UP000001449">
    <property type="component" value="Chromosome 4"/>
</dbReference>
<dbReference type="EMBL" id="CM000641">
    <property type="protein sequence ID" value="EED92803.1"/>
    <property type="molecule type" value="Genomic_DNA"/>
</dbReference>
<evidence type="ECO:0000313" key="3">
    <source>
        <dbReference type="EMBL" id="EED92803.1"/>
    </source>
</evidence>
<keyword evidence="2" id="KW-0732">Signal</keyword>
<dbReference type="KEGG" id="tps:THAPSDRAFT_22198"/>
<dbReference type="InParanoid" id="B8BZ08"/>
<reference evidence="3 4" key="2">
    <citation type="journal article" date="2008" name="Nature">
        <title>The Phaeodactylum genome reveals the evolutionary history of diatom genomes.</title>
        <authorList>
            <person name="Bowler C."/>
            <person name="Allen A.E."/>
            <person name="Badger J.H."/>
            <person name="Grimwood J."/>
            <person name="Jabbari K."/>
            <person name="Kuo A."/>
            <person name="Maheswari U."/>
            <person name="Martens C."/>
            <person name="Maumus F."/>
            <person name="Otillar R.P."/>
            <person name="Rayko E."/>
            <person name="Salamov A."/>
            <person name="Vandepoele K."/>
            <person name="Beszteri B."/>
            <person name="Gruber A."/>
            <person name="Heijde M."/>
            <person name="Katinka M."/>
            <person name="Mock T."/>
            <person name="Valentin K."/>
            <person name="Verret F."/>
            <person name="Berges J.A."/>
            <person name="Brownlee C."/>
            <person name="Cadoret J.P."/>
            <person name="Chiovitti A."/>
            <person name="Choi C.J."/>
            <person name="Coesel S."/>
            <person name="De Martino A."/>
            <person name="Detter J.C."/>
            <person name="Durkin C."/>
            <person name="Falciatore A."/>
            <person name="Fournet J."/>
            <person name="Haruta M."/>
            <person name="Huysman M.J."/>
            <person name="Jenkins B.D."/>
            <person name="Jiroutova K."/>
            <person name="Jorgensen R.E."/>
            <person name="Joubert Y."/>
            <person name="Kaplan A."/>
            <person name="Kroger N."/>
            <person name="Kroth P.G."/>
            <person name="La Roche J."/>
            <person name="Lindquist E."/>
            <person name="Lommer M."/>
            <person name="Martin-Jezequel V."/>
            <person name="Lopez P.J."/>
            <person name="Lucas S."/>
            <person name="Mangogna M."/>
            <person name="McGinnis K."/>
            <person name="Medlin L.K."/>
            <person name="Montsant A."/>
            <person name="Oudot-Le Secq M.P."/>
            <person name="Napoli C."/>
            <person name="Obornik M."/>
            <person name="Parker M.S."/>
            <person name="Petit J.L."/>
            <person name="Porcel B.M."/>
            <person name="Poulsen N."/>
            <person name="Robison M."/>
            <person name="Rychlewski L."/>
            <person name="Rynearson T.A."/>
            <person name="Schmutz J."/>
            <person name="Shapiro H."/>
            <person name="Siaut M."/>
            <person name="Stanley M."/>
            <person name="Sussman M.R."/>
            <person name="Taylor A.R."/>
            <person name="Vardi A."/>
            <person name="von Dassow P."/>
            <person name="Vyverman W."/>
            <person name="Willis A."/>
            <person name="Wyrwicz L.S."/>
            <person name="Rokhsar D.S."/>
            <person name="Weissenbach J."/>
            <person name="Armbrust E.V."/>
            <person name="Green B.R."/>
            <person name="Van de Peer Y."/>
            <person name="Grigoriev I.V."/>
        </authorList>
    </citation>
    <scope>NUCLEOTIDE SEQUENCE [LARGE SCALE GENOMIC DNA]</scope>
    <source>
        <strain evidence="3 4">CCMP1335</strain>
    </source>
</reference>
<dbReference type="AlphaFoldDB" id="B8BZ08"/>